<dbReference type="Proteomes" id="UP000029964">
    <property type="component" value="Unassembled WGS sequence"/>
</dbReference>
<evidence type="ECO:0000313" key="2">
    <source>
        <dbReference type="EMBL" id="KFH44843.1"/>
    </source>
</evidence>
<proteinExistence type="predicted"/>
<dbReference type="AlphaFoldDB" id="A0A086T661"/>
<sequence>MGRTRNVLRKTDPRPPQETAANQMKDISQGSAGTRNTEYPWIYAAPKMNEPGLYRGAEFVESSSQLENHPLTARQPYRIAKFALPTFLMRFVRILGGGGGDTQEVNYDHISQPAHRHKMPRRSALRKPGGSEPRTPRSITFAESVEGYGVSQPRNQEEYLGPEELALKDERAKAYDDLWFLLQDVFVNRARFVERLAGRMPRRLLRFASKEAIRAWANLAKRDKHVGHGRGEHHVALCMMGEAFKELQRCVFSDLHTEWNPSFDDDVMDKAARELAKHLVRFFVPFEYIPFGPDHACFVDGLCELSVAAYQLRALLSPTEEYKFHFYMPLQRYGSERRLRLLQNRVRVHETIGAHRRPAGRYERRDDVAHMVLCGGLIRRGKNIPGPGGSRPRRWAVCERKAVCVAYRPRQGEKPESMFLSDGATEQSKLQKERRRALVLAEEVQRLWE</sequence>
<dbReference type="EMBL" id="JPKY01000041">
    <property type="protein sequence ID" value="KFH44843.1"/>
    <property type="molecule type" value="Genomic_DNA"/>
</dbReference>
<reference evidence="3" key="1">
    <citation type="journal article" date="2014" name="Genome Announc.">
        <title>Genome sequence and annotation of Acremonium chrysogenum, producer of the beta-lactam antibiotic cephalosporin C.</title>
        <authorList>
            <person name="Terfehr D."/>
            <person name="Dahlmann T.A."/>
            <person name="Specht T."/>
            <person name="Zadra I."/>
            <person name="Kuernsteiner H."/>
            <person name="Kueck U."/>
        </authorList>
    </citation>
    <scope>NUCLEOTIDE SEQUENCE [LARGE SCALE GENOMIC DNA]</scope>
    <source>
        <strain evidence="3">ATCC 11550 / CBS 779.69 / DSM 880 / IAM 14645 / JCM 23072 / IMI 49137</strain>
    </source>
</reference>
<gene>
    <name evidence="2" type="ORF">ACRE_043400</name>
</gene>
<feature type="compositionally biased region" description="Polar residues" evidence="1">
    <location>
        <begin position="19"/>
        <end position="33"/>
    </location>
</feature>
<organism evidence="2 3">
    <name type="scientific">Hapsidospora chrysogenum (strain ATCC 11550 / CBS 779.69 / DSM 880 / IAM 14645 / JCM 23072 / IMI 49137)</name>
    <name type="common">Acremonium chrysogenum</name>
    <dbReference type="NCBI Taxonomy" id="857340"/>
    <lineage>
        <taxon>Eukaryota</taxon>
        <taxon>Fungi</taxon>
        <taxon>Dikarya</taxon>
        <taxon>Ascomycota</taxon>
        <taxon>Pezizomycotina</taxon>
        <taxon>Sordariomycetes</taxon>
        <taxon>Hypocreomycetidae</taxon>
        <taxon>Hypocreales</taxon>
        <taxon>Bionectriaceae</taxon>
        <taxon>Hapsidospora</taxon>
    </lineage>
</organism>
<feature type="region of interest" description="Disordered" evidence="1">
    <location>
        <begin position="1"/>
        <end position="33"/>
    </location>
</feature>
<feature type="compositionally biased region" description="Basic residues" evidence="1">
    <location>
        <begin position="114"/>
        <end position="125"/>
    </location>
</feature>
<protein>
    <submittedName>
        <fullName evidence="2">Uncharacterized protein</fullName>
    </submittedName>
</protein>
<comment type="caution">
    <text evidence="2">The sequence shown here is derived from an EMBL/GenBank/DDBJ whole genome shotgun (WGS) entry which is preliminary data.</text>
</comment>
<accession>A0A086T661</accession>
<name>A0A086T661_HAPC1</name>
<keyword evidence="3" id="KW-1185">Reference proteome</keyword>
<evidence type="ECO:0000313" key="3">
    <source>
        <dbReference type="Proteomes" id="UP000029964"/>
    </source>
</evidence>
<dbReference type="HOGENOM" id="CLU_609650_0_0_1"/>
<evidence type="ECO:0000256" key="1">
    <source>
        <dbReference type="SAM" id="MobiDB-lite"/>
    </source>
</evidence>
<feature type="region of interest" description="Disordered" evidence="1">
    <location>
        <begin position="112"/>
        <end position="137"/>
    </location>
</feature>